<evidence type="ECO:0000256" key="9">
    <source>
        <dbReference type="PROSITE-ProRule" id="PRU00176"/>
    </source>
</evidence>
<dbReference type="SUPFAM" id="SSF54928">
    <property type="entry name" value="RNA-binding domain, RBD"/>
    <property type="match status" value="2"/>
</dbReference>
<feature type="compositionally biased region" description="Acidic residues" evidence="10">
    <location>
        <begin position="420"/>
        <end position="435"/>
    </location>
</feature>
<evidence type="ECO:0000256" key="4">
    <source>
        <dbReference type="ARBA" id="ARBA00022884"/>
    </source>
</evidence>
<feature type="region of interest" description="Disordered" evidence="10">
    <location>
        <begin position="285"/>
        <end position="304"/>
    </location>
</feature>
<feature type="domain" description="RRM" evidence="11">
    <location>
        <begin position="215"/>
        <end position="286"/>
    </location>
</feature>
<feature type="region of interest" description="Disordered" evidence="10">
    <location>
        <begin position="90"/>
        <end position="123"/>
    </location>
</feature>
<feature type="compositionally biased region" description="Low complexity" evidence="10">
    <location>
        <begin position="290"/>
        <end position="304"/>
    </location>
</feature>
<keyword evidence="5" id="KW-0805">Transcription regulation</keyword>
<evidence type="ECO:0000256" key="1">
    <source>
        <dbReference type="ARBA" id="ARBA00004123"/>
    </source>
</evidence>
<evidence type="ECO:0000313" key="12">
    <source>
        <dbReference type="EMBL" id="KAG5684258.1"/>
    </source>
</evidence>
<keyword evidence="13" id="KW-1185">Reference proteome</keyword>
<feature type="compositionally biased region" description="Low complexity" evidence="10">
    <location>
        <begin position="108"/>
        <end position="121"/>
    </location>
</feature>
<feature type="compositionally biased region" description="Basic and acidic residues" evidence="10">
    <location>
        <begin position="408"/>
        <end position="419"/>
    </location>
</feature>
<evidence type="ECO:0000259" key="11">
    <source>
        <dbReference type="PROSITE" id="PS50102"/>
    </source>
</evidence>
<feature type="compositionally biased region" description="Polar residues" evidence="10">
    <location>
        <begin position="371"/>
        <end position="391"/>
    </location>
</feature>
<dbReference type="OrthoDB" id="2020831at2759"/>
<feature type="region of interest" description="Disordered" evidence="10">
    <location>
        <begin position="371"/>
        <end position="451"/>
    </location>
</feature>
<feature type="compositionally biased region" description="Basic residues" evidence="10">
    <location>
        <begin position="395"/>
        <end position="407"/>
    </location>
</feature>
<dbReference type="EMBL" id="JADBJN010000001">
    <property type="protein sequence ID" value="KAG5684258.1"/>
    <property type="molecule type" value="Genomic_DNA"/>
</dbReference>
<dbReference type="Pfam" id="PF18694">
    <property type="entry name" value="TDP-43_N"/>
    <property type="match status" value="1"/>
</dbReference>
<dbReference type="GO" id="GO:0003723">
    <property type="term" value="F:RNA binding"/>
    <property type="evidence" value="ECO:0007669"/>
    <property type="project" value="UniProtKB-UniRule"/>
</dbReference>
<reference evidence="12" key="1">
    <citation type="submission" date="2021-03" db="EMBL/GenBank/DDBJ databases">
        <title>Chromosome level genome of the anhydrobiotic midge Polypedilum vanderplanki.</title>
        <authorList>
            <person name="Yoshida Y."/>
            <person name="Kikawada T."/>
            <person name="Gusev O."/>
        </authorList>
    </citation>
    <scope>NUCLEOTIDE SEQUENCE</scope>
    <source>
        <strain evidence="12">NIAS01</strain>
        <tissue evidence="12">Whole body or cell culture</tissue>
    </source>
</reference>
<accession>A0A9J6CPM0</accession>
<feature type="domain" description="RRM" evidence="11">
    <location>
        <begin position="127"/>
        <end position="195"/>
    </location>
</feature>
<keyword evidence="2" id="KW-0507">mRNA processing</keyword>
<keyword evidence="7" id="KW-0508">mRNA splicing</keyword>
<dbReference type="InterPro" id="IPR035979">
    <property type="entry name" value="RBD_domain_sf"/>
</dbReference>
<dbReference type="PANTHER" id="PTHR48033">
    <property type="entry name" value="RNA-BINDING (RRM/RBD/RNP MOTIFS) FAMILY PROTEIN"/>
    <property type="match status" value="1"/>
</dbReference>
<keyword evidence="8" id="KW-0539">Nucleus</keyword>
<dbReference type="AlphaFoldDB" id="A0A9J6CPM0"/>
<protein>
    <recommendedName>
        <fullName evidence="11">RRM domain-containing protein</fullName>
    </recommendedName>
</protein>
<name>A0A9J6CPM0_POLVA</name>
<dbReference type="Pfam" id="PF00076">
    <property type="entry name" value="RRM_1"/>
    <property type="match status" value="2"/>
</dbReference>
<evidence type="ECO:0000256" key="10">
    <source>
        <dbReference type="SAM" id="MobiDB-lite"/>
    </source>
</evidence>
<organism evidence="12 13">
    <name type="scientific">Polypedilum vanderplanki</name>
    <name type="common">Sleeping chironomid midge</name>
    <dbReference type="NCBI Taxonomy" id="319348"/>
    <lineage>
        <taxon>Eukaryota</taxon>
        <taxon>Metazoa</taxon>
        <taxon>Ecdysozoa</taxon>
        <taxon>Arthropoda</taxon>
        <taxon>Hexapoda</taxon>
        <taxon>Insecta</taxon>
        <taxon>Pterygota</taxon>
        <taxon>Neoptera</taxon>
        <taxon>Endopterygota</taxon>
        <taxon>Diptera</taxon>
        <taxon>Nematocera</taxon>
        <taxon>Chironomoidea</taxon>
        <taxon>Chironomidae</taxon>
        <taxon>Chironominae</taxon>
        <taxon>Polypedilum</taxon>
        <taxon>Polypedilum</taxon>
    </lineage>
</organism>
<proteinExistence type="predicted"/>
<dbReference type="Proteomes" id="UP001107558">
    <property type="component" value="Chromosome 1"/>
</dbReference>
<evidence type="ECO:0000256" key="5">
    <source>
        <dbReference type="ARBA" id="ARBA00023015"/>
    </source>
</evidence>
<dbReference type="InterPro" id="IPR041105">
    <property type="entry name" value="TDP-43_N"/>
</dbReference>
<dbReference type="InterPro" id="IPR012677">
    <property type="entry name" value="Nucleotide-bd_a/b_plait_sf"/>
</dbReference>
<evidence type="ECO:0000256" key="7">
    <source>
        <dbReference type="ARBA" id="ARBA00023187"/>
    </source>
</evidence>
<sequence>MLSQPCIMVCQEFGDEPIEIPIERDNTVLLTTVTSNFPNATGLKFRNPLNNCMRAVKIENNKFYPPMDDGWCHNKIQYLCVFPKPSDENLAASPTPSSSLEKDKELPTSQKSQSTTSGSSGAQPKTVDLIVLNLSPNTTENELRQYFEEDFGPLLMVELKRDRKTGSSRRFAFIRFKNYKDQMRALGQIKHKIDGHHARLALPDFRDPSELYQENKCFIGRVNENIKPSDLKDFFSQFGDIVEVSYPKKFKGYAFITFADAEVARRVCGQDFIVKGYSLCVSKSTHGTSNNNKNNQQQQQQHNYQDFTQQDWSNGWFQAANTRQDWMQPPQKYMTAPLNPGYGNSLMGANVNPMVNALSIAMSNMMNKGFNNQNYRMNPGGNWNQQQRPNDNNNKTKKNKKKTKNTNKKKDELSKRLESQGDDDDADKNDDEEDSNSAAENGAEEEALKQK</sequence>
<dbReference type="GO" id="GO:0000785">
    <property type="term" value="C:chromatin"/>
    <property type="evidence" value="ECO:0007669"/>
    <property type="project" value="TreeGrafter"/>
</dbReference>
<dbReference type="SMART" id="SM00360">
    <property type="entry name" value="RRM"/>
    <property type="match status" value="2"/>
</dbReference>
<dbReference type="GO" id="GO:0010468">
    <property type="term" value="P:regulation of gene expression"/>
    <property type="evidence" value="ECO:0007669"/>
    <property type="project" value="TreeGrafter"/>
</dbReference>
<keyword evidence="3" id="KW-0677">Repeat</keyword>
<dbReference type="PROSITE" id="PS50102">
    <property type="entry name" value="RRM"/>
    <property type="match status" value="2"/>
</dbReference>
<dbReference type="Gene3D" id="3.30.70.330">
    <property type="match status" value="2"/>
</dbReference>
<evidence type="ECO:0000313" key="13">
    <source>
        <dbReference type="Proteomes" id="UP001107558"/>
    </source>
</evidence>
<dbReference type="GO" id="GO:0006397">
    <property type="term" value="P:mRNA processing"/>
    <property type="evidence" value="ECO:0007669"/>
    <property type="project" value="UniProtKB-KW"/>
</dbReference>
<evidence type="ECO:0000256" key="2">
    <source>
        <dbReference type="ARBA" id="ARBA00022664"/>
    </source>
</evidence>
<comment type="caution">
    <text evidence="12">The sequence shown here is derived from an EMBL/GenBank/DDBJ whole genome shotgun (WGS) entry which is preliminary data.</text>
</comment>
<evidence type="ECO:0000256" key="6">
    <source>
        <dbReference type="ARBA" id="ARBA00023163"/>
    </source>
</evidence>
<dbReference type="CDD" id="cd19609">
    <property type="entry name" value="NTD_TDP-43"/>
    <property type="match status" value="1"/>
</dbReference>
<keyword evidence="6" id="KW-0804">Transcription</keyword>
<comment type="subcellular location">
    <subcellularLocation>
        <location evidence="1">Nucleus</location>
    </subcellularLocation>
</comment>
<dbReference type="PANTHER" id="PTHR48033:SF9">
    <property type="entry name" value="TAR DNA-BINDING PROTEIN 43"/>
    <property type="match status" value="1"/>
</dbReference>
<gene>
    <name evidence="12" type="ORF">PVAND_013494</name>
</gene>
<evidence type="ECO:0000256" key="3">
    <source>
        <dbReference type="ARBA" id="ARBA00022737"/>
    </source>
</evidence>
<evidence type="ECO:0000256" key="8">
    <source>
        <dbReference type="ARBA" id="ARBA00023242"/>
    </source>
</evidence>
<keyword evidence="4 9" id="KW-0694">RNA-binding</keyword>
<dbReference type="GO" id="GO:0005654">
    <property type="term" value="C:nucleoplasm"/>
    <property type="evidence" value="ECO:0007669"/>
    <property type="project" value="TreeGrafter"/>
</dbReference>
<dbReference type="InterPro" id="IPR000504">
    <property type="entry name" value="RRM_dom"/>
</dbReference>
<dbReference type="GO" id="GO:0008380">
    <property type="term" value="P:RNA splicing"/>
    <property type="evidence" value="ECO:0007669"/>
    <property type="project" value="UniProtKB-KW"/>
</dbReference>